<name>A0A5S9N9W7_9HYPH</name>
<gene>
    <name evidence="1" type="ORF">STARVERO_00329</name>
</gene>
<accession>A0A5S9N9W7</accession>
<proteinExistence type="predicted"/>
<dbReference type="Proteomes" id="UP000433050">
    <property type="component" value="Unassembled WGS sequence"/>
</dbReference>
<organism evidence="1 2">
    <name type="scientific">Starkeya nomas</name>
    <dbReference type="NCBI Taxonomy" id="2666134"/>
    <lineage>
        <taxon>Bacteria</taxon>
        <taxon>Pseudomonadati</taxon>
        <taxon>Pseudomonadota</taxon>
        <taxon>Alphaproteobacteria</taxon>
        <taxon>Hyphomicrobiales</taxon>
        <taxon>Xanthobacteraceae</taxon>
        <taxon>Starkeya</taxon>
    </lineage>
</organism>
<keyword evidence="2" id="KW-1185">Reference proteome</keyword>
<reference evidence="1 2" key="1">
    <citation type="submission" date="2019-12" db="EMBL/GenBank/DDBJ databases">
        <authorList>
            <person name="Reyes-Prieto M."/>
        </authorList>
    </citation>
    <scope>NUCLEOTIDE SEQUENCE [LARGE SCALE GENOMIC DNA]</scope>
    <source>
        <strain evidence="1">HF14-78462</strain>
    </source>
</reference>
<dbReference type="EMBL" id="CACSAS010000001">
    <property type="protein sequence ID" value="CAA0086909.1"/>
    <property type="molecule type" value="Genomic_DNA"/>
</dbReference>
<evidence type="ECO:0000313" key="2">
    <source>
        <dbReference type="Proteomes" id="UP000433050"/>
    </source>
</evidence>
<protein>
    <submittedName>
        <fullName evidence="1">Uncharacterized protein</fullName>
    </submittedName>
</protein>
<sequence>MSQQSFIWRGPAQAVTLHDAAGAVAWEGSLVPGREATGLPPDHPFVVGWIDQKLLVAADIEAAGETGQRRKRGQQES</sequence>
<evidence type="ECO:0000313" key="1">
    <source>
        <dbReference type="EMBL" id="CAA0086909.1"/>
    </source>
</evidence>
<dbReference type="AlphaFoldDB" id="A0A5S9N9W7"/>
<dbReference type="RefSeq" id="WP_159597675.1">
    <property type="nucleotide sequence ID" value="NZ_CACSAS010000001.1"/>
</dbReference>